<dbReference type="SUPFAM" id="SSF74653">
    <property type="entry name" value="TolA/TonB C-terminal domain"/>
    <property type="match status" value="1"/>
</dbReference>
<accession>A0A510JBX8</accession>
<dbReference type="KEGG" id="lgo:JCM16774_1766"/>
<evidence type="ECO:0000313" key="4">
    <source>
        <dbReference type="Proteomes" id="UP000321606"/>
    </source>
</evidence>
<dbReference type="OrthoDB" id="82391at2"/>
<dbReference type="Gene3D" id="3.30.1150.10">
    <property type="match status" value="1"/>
</dbReference>
<dbReference type="GO" id="GO:0055085">
    <property type="term" value="P:transmembrane transport"/>
    <property type="evidence" value="ECO:0007669"/>
    <property type="project" value="InterPro"/>
</dbReference>
<protein>
    <submittedName>
        <fullName evidence="3">TonB family domain protein</fullName>
    </submittedName>
</protein>
<dbReference type="InterPro" id="IPR037682">
    <property type="entry name" value="TonB_C"/>
</dbReference>
<organism evidence="3 4">
    <name type="scientific">Pseudoleptotrichia goodfellowii</name>
    <dbReference type="NCBI Taxonomy" id="157692"/>
    <lineage>
        <taxon>Bacteria</taxon>
        <taxon>Fusobacteriati</taxon>
        <taxon>Fusobacteriota</taxon>
        <taxon>Fusobacteriia</taxon>
        <taxon>Fusobacteriales</taxon>
        <taxon>Leptotrichiaceae</taxon>
        <taxon>Pseudoleptotrichia</taxon>
    </lineage>
</organism>
<feature type="compositionally biased region" description="Basic and acidic residues" evidence="1">
    <location>
        <begin position="96"/>
        <end position="105"/>
    </location>
</feature>
<proteinExistence type="predicted"/>
<dbReference type="PROSITE" id="PS52015">
    <property type="entry name" value="TONB_CTD"/>
    <property type="match status" value="1"/>
</dbReference>
<feature type="compositionally biased region" description="Basic and acidic residues" evidence="1">
    <location>
        <begin position="67"/>
        <end position="81"/>
    </location>
</feature>
<evidence type="ECO:0000313" key="3">
    <source>
        <dbReference type="EMBL" id="BBM36820.1"/>
    </source>
</evidence>
<gene>
    <name evidence="3" type="ORF">JCM16774_1766</name>
</gene>
<dbReference type="Proteomes" id="UP000321606">
    <property type="component" value="Chromosome"/>
</dbReference>
<dbReference type="RefSeq" id="WP_026738013.1">
    <property type="nucleotide sequence ID" value="NZ_AP019822.1"/>
</dbReference>
<dbReference type="EMBL" id="AP019822">
    <property type="protein sequence ID" value="BBM36820.1"/>
    <property type="molecule type" value="Genomic_DNA"/>
</dbReference>
<evidence type="ECO:0000259" key="2">
    <source>
        <dbReference type="PROSITE" id="PS52015"/>
    </source>
</evidence>
<evidence type="ECO:0000256" key="1">
    <source>
        <dbReference type="SAM" id="MobiDB-lite"/>
    </source>
</evidence>
<sequence length="255" mass="28012">MKFYIASIILNIGILFIPAFVLSQNTGKDTNETITVNLDNFVSENLSEESSDKNKQKAHKEEVITAQKPEIKEFNANKPEIKQNNVPINKIQNNHTDNKTTENTRNENAVINNNNSSHQNNSVSQSSGESSGSKGKEARSTGVSENTESAKKGNTTGHSRDNGNVCREGIDFTVVYNPDLQYPVAAERLGTKNTVVVNVRLNFNSNGNVSVIGVSGGNGIFQSEAKKSASRIKVRIKNPETLKCTITKPFRFNPR</sequence>
<dbReference type="STRING" id="714315.GCA_000516535_01774"/>
<feature type="region of interest" description="Disordered" evidence="1">
    <location>
        <begin position="67"/>
        <end position="164"/>
    </location>
</feature>
<feature type="compositionally biased region" description="Low complexity" evidence="1">
    <location>
        <begin position="112"/>
        <end position="133"/>
    </location>
</feature>
<reference evidence="3 4" key="1">
    <citation type="submission" date="2019-07" db="EMBL/GenBank/DDBJ databases">
        <title>Complete Genome Sequence of Leptotrichia goodfellowii Strain JCM 16774.</title>
        <authorList>
            <person name="Watanabe S."/>
            <person name="Cui L."/>
        </authorList>
    </citation>
    <scope>NUCLEOTIDE SEQUENCE [LARGE SCALE GENOMIC DNA]</scope>
    <source>
        <strain evidence="3 4">JCM16774</strain>
    </source>
</reference>
<feature type="domain" description="TonB C-terminal" evidence="2">
    <location>
        <begin position="167"/>
        <end position="255"/>
    </location>
</feature>
<feature type="compositionally biased region" description="Polar residues" evidence="1">
    <location>
        <begin position="82"/>
        <end position="95"/>
    </location>
</feature>
<feature type="compositionally biased region" description="Polar residues" evidence="1">
    <location>
        <begin position="141"/>
        <end position="157"/>
    </location>
</feature>
<name>A0A510JBX8_9FUSO</name>
<dbReference type="AlphaFoldDB" id="A0A510JBX8"/>